<evidence type="ECO:0000256" key="2">
    <source>
        <dbReference type="ARBA" id="ARBA00022670"/>
    </source>
</evidence>
<dbReference type="EMBL" id="JAMYWD010000008">
    <property type="protein sequence ID" value="KAJ4963132.1"/>
    <property type="molecule type" value="Genomic_DNA"/>
</dbReference>
<protein>
    <recommendedName>
        <fullName evidence="9">Lysosomal Pro-X carboxypeptidase</fullName>
    </recommendedName>
</protein>
<dbReference type="Pfam" id="PF05577">
    <property type="entry name" value="Peptidase_S28"/>
    <property type="match status" value="1"/>
</dbReference>
<comment type="similarity">
    <text evidence="1">Belongs to the peptidase S28 family.</text>
</comment>
<dbReference type="InterPro" id="IPR008758">
    <property type="entry name" value="Peptidase_S28"/>
</dbReference>
<dbReference type="SUPFAM" id="SSF53474">
    <property type="entry name" value="alpha/beta-Hydrolases"/>
    <property type="match status" value="1"/>
</dbReference>
<dbReference type="Proteomes" id="UP001141806">
    <property type="component" value="Unassembled WGS sequence"/>
</dbReference>
<dbReference type="PANTHER" id="PTHR11010">
    <property type="entry name" value="PROTEASE S28 PRO-X CARBOXYPEPTIDASE-RELATED"/>
    <property type="match status" value="1"/>
</dbReference>
<comment type="caution">
    <text evidence="7">The sequence shown here is derived from an EMBL/GenBank/DDBJ whole genome shotgun (WGS) entry which is preliminary data.</text>
</comment>
<dbReference type="FunFam" id="1.20.120.980:FF:000001">
    <property type="entry name" value="Dipeptidyl peptidase 7"/>
    <property type="match status" value="1"/>
</dbReference>
<dbReference type="InterPro" id="IPR029058">
    <property type="entry name" value="AB_hydrolase_fold"/>
</dbReference>
<evidence type="ECO:0000256" key="4">
    <source>
        <dbReference type="ARBA" id="ARBA00022801"/>
    </source>
</evidence>
<feature type="chain" id="PRO_5040106278" description="Lysosomal Pro-X carboxypeptidase" evidence="6">
    <location>
        <begin position="22"/>
        <end position="533"/>
    </location>
</feature>
<dbReference type="Gene3D" id="1.20.120.980">
    <property type="entry name" value="Serine carboxypeptidase S28, SKS domain"/>
    <property type="match status" value="1"/>
</dbReference>
<evidence type="ECO:0000256" key="3">
    <source>
        <dbReference type="ARBA" id="ARBA00022729"/>
    </source>
</evidence>
<evidence type="ECO:0000256" key="5">
    <source>
        <dbReference type="ARBA" id="ARBA00023180"/>
    </source>
</evidence>
<dbReference type="GO" id="GO:0070008">
    <property type="term" value="F:serine-type exopeptidase activity"/>
    <property type="evidence" value="ECO:0007669"/>
    <property type="project" value="InterPro"/>
</dbReference>
<dbReference type="OrthoDB" id="2130629at2759"/>
<sequence length="533" mass="59766">MATATLCLILLILILSSFSSSQLSIKSKAVAAAAAAAAAEVRSFRATSRFLGKFAELNRTKALPNSFQYETRYFTQRLDHFSFSNLPTFQQRYLINTDHWVGPKQMGPIFFYCGNEGDIEWFAANTGFVWEIAPRFGAMVIFPEHRYYGESMPYGSRDLAYKDASSLSHLTAGQALADFAVLITDLKRNLSAEACPVVLFGGSYGGMLAAWMRLKYPHIAIGALASSAPILQFENIVPPETFYDIVSNDFKRESVSCFNTIKESWDAIEAEAQTDDGLLGLTRTFRICGNLRSSQDLSDWLESAYSYLAMVDYPYPSEFMMPLPGNPIKEVCRKIDSCPDGTSVLERIYAGVNIYYNYTGTVDCFDLGDDPHGMDGWNWQACTEMVMPMSSSESKSMFPTYDFDYSSYQEECSKDFGVNPSPRWITTEFGGHDLRTVLKTFGSNIIFSNGLLDPWSGGGVLQNVSESIVALVTNEGAHHIDLRSSTSEDPDWLVEQRASEIRLIGGWLKSYYQEKTRLFSEYNNEDPKQLFDM</sequence>
<accession>A0A9Q0HFN0</accession>
<dbReference type="GO" id="GO:0006508">
    <property type="term" value="P:proteolysis"/>
    <property type="evidence" value="ECO:0007669"/>
    <property type="project" value="UniProtKB-KW"/>
</dbReference>
<gene>
    <name evidence="7" type="ORF">NE237_023071</name>
</gene>
<feature type="signal peptide" evidence="6">
    <location>
        <begin position="1"/>
        <end position="21"/>
    </location>
</feature>
<evidence type="ECO:0000256" key="6">
    <source>
        <dbReference type="SAM" id="SignalP"/>
    </source>
</evidence>
<evidence type="ECO:0000313" key="7">
    <source>
        <dbReference type="EMBL" id="KAJ4963132.1"/>
    </source>
</evidence>
<evidence type="ECO:0000256" key="1">
    <source>
        <dbReference type="ARBA" id="ARBA00011079"/>
    </source>
</evidence>
<evidence type="ECO:0000313" key="8">
    <source>
        <dbReference type="Proteomes" id="UP001141806"/>
    </source>
</evidence>
<proteinExistence type="inferred from homology"/>
<dbReference type="InterPro" id="IPR042269">
    <property type="entry name" value="Ser_carbopepase_S28_SKS"/>
</dbReference>
<dbReference type="GO" id="GO:0008239">
    <property type="term" value="F:dipeptidyl-peptidase activity"/>
    <property type="evidence" value="ECO:0007669"/>
    <property type="project" value="TreeGrafter"/>
</dbReference>
<name>A0A9Q0HFN0_9MAGN</name>
<keyword evidence="4" id="KW-0378">Hydrolase</keyword>
<dbReference type="Gene3D" id="3.40.50.1820">
    <property type="entry name" value="alpha/beta hydrolase"/>
    <property type="match status" value="1"/>
</dbReference>
<dbReference type="PANTHER" id="PTHR11010:SF38">
    <property type="entry name" value="LYSOSOMAL PRO-X CARBOXYPEPTIDASE"/>
    <property type="match status" value="1"/>
</dbReference>
<dbReference type="AlphaFoldDB" id="A0A9Q0HFN0"/>
<organism evidence="7 8">
    <name type="scientific">Protea cynaroides</name>
    <dbReference type="NCBI Taxonomy" id="273540"/>
    <lineage>
        <taxon>Eukaryota</taxon>
        <taxon>Viridiplantae</taxon>
        <taxon>Streptophyta</taxon>
        <taxon>Embryophyta</taxon>
        <taxon>Tracheophyta</taxon>
        <taxon>Spermatophyta</taxon>
        <taxon>Magnoliopsida</taxon>
        <taxon>Proteales</taxon>
        <taxon>Proteaceae</taxon>
        <taxon>Protea</taxon>
    </lineage>
</organism>
<keyword evidence="5" id="KW-0325">Glycoprotein</keyword>
<reference evidence="7" key="1">
    <citation type="journal article" date="2023" name="Plant J.">
        <title>The genome of the king protea, Protea cynaroides.</title>
        <authorList>
            <person name="Chang J."/>
            <person name="Duong T.A."/>
            <person name="Schoeman C."/>
            <person name="Ma X."/>
            <person name="Roodt D."/>
            <person name="Barker N."/>
            <person name="Li Z."/>
            <person name="Van de Peer Y."/>
            <person name="Mizrachi E."/>
        </authorList>
    </citation>
    <scope>NUCLEOTIDE SEQUENCE</scope>
    <source>
        <tissue evidence="7">Young leaves</tissue>
    </source>
</reference>
<keyword evidence="2" id="KW-0645">Protease</keyword>
<keyword evidence="3 6" id="KW-0732">Signal</keyword>
<keyword evidence="8" id="KW-1185">Reference proteome</keyword>
<evidence type="ECO:0008006" key="9">
    <source>
        <dbReference type="Google" id="ProtNLM"/>
    </source>
</evidence>